<dbReference type="GO" id="GO:0044820">
    <property type="term" value="P:mitotic telomere tethering at nuclear periphery"/>
    <property type="evidence" value="ECO:0000318"/>
    <property type="project" value="GO_Central"/>
</dbReference>
<feature type="region of interest" description="Disordered" evidence="1">
    <location>
        <begin position="23"/>
        <end position="42"/>
    </location>
</feature>
<dbReference type="VEuPathDB" id="FungiDB:JI435_162840"/>
<sequence>MLILTVFRESYPHATETIPAAQLKHTTESPRREASQRPQQMTRRHNEIFMPSSEATKTLEEQERILWADCGEQGPIGVALATELEELERIPWSASTSIPTSDLVHGHIAVVGLDERPGAILRGIVTKPDWHKECIGQAVISLAHVALRRHKTWRRVGVDLEKTSKRASDSQAGPKLKHPAKKIKEVRRIVDEAQKLENSSSSDVMKLLKRKVNELVDRKETKRTGSADQFFKPSPSLIYPRRLRTGRQEDEESKELDDIPRGMSRHRKYSKKQESTSMTMQYIAQKPQEYEDLYRGWIWRDP</sequence>
<gene>
    <name evidence="2" type="ORF">SNOG_16284</name>
</gene>
<reference evidence="3" key="1">
    <citation type="journal article" date="2007" name="Plant Cell">
        <title>Dothideomycete-plant interactions illuminated by genome sequencing and EST analysis of the wheat pathogen Stagonospora nodorum.</title>
        <authorList>
            <person name="Hane J.K."/>
            <person name="Lowe R.G."/>
            <person name="Solomon P.S."/>
            <person name="Tan K.C."/>
            <person name="Schoch C.L."/>
            <person name="Spatafora J.W."/>
            <person name="Crous P.W."/>
            <person name="Kodira C."/>
            <person name="Birren B.W."/>
            <person name="Galagan J.E."/>
            <person name="Torriani S.F."/>
            <person name="McDonald B.A."/>
            <person name="Oliver R.P."/>
        </authorList>
    </citation>
    <scope>NUCLEOTIDE SEQUENCE [LARGE SCALE GENOMIC DNA]</scope>
    <source>
        <strain evidence="3">SN15 / ATCC MYA-4574 / FGSC 10173</strain>
    </source>
</reference>
<dbReference type="HOGENOM" id="CLU_921693_0_0_1"/>
<evidence type="ECO:0000313" key="3">
    <source>
        <dbReference type="Proteomes" id="UP000001055"/>
    </source>
</evidence>
<dbReference type="PANTHER" id="PTHR38044">
    <property type="entry name" value="BOUQUET FORMATION PROTEIN 4"/>
    <property type="match status" value="1"/>
</dbReference>
<name>Q0TVW9_PHANO</name>
<feature type="compositionally biased region" description="Basic and acidic residues" evidence="1">
    <location>
        <begin position="25"/>
        <end position="35"/>
    </location>
</feature>
<dbReference type="AlphaFoldDB" id="Q0TVW9"/>
<dbReference type="KEGG" id="pno:SNOG_16284"/>
<organism evidence="2 3">
    <name type="scientific">Phaeosphaeria nodorum (strain SN15 / ATCC MYA-4574 / FGSC 10173)</name>
    <name type="common">Glume blotch fungus</name>
    <name type="synonym">Parastagonospora nodorum</name>
    <dbReference type="NCBI Taxonomy" id="321614"/>
    <lineage>
        <taxon>Eukaryota</taxon>
        <taxon>Fungi</taxon>
        <taxon>Dikarya</taxon>
        <taxon>Ascomycota</taxon>
        <taxon>Pezizomycotina</taxon>
        <taxon>Dothideomycetes</taxon>
        <taxon>Pleosporomycetidae</taxon>
        <taxon>Pleosporales</taxon>
        <taxon>Pleosporineae</taxon>
        <taxon>Phaeosphaeriaceae</taxon>
        <taxon>Parastagonospora</taxon>
    </lineage>
</organism>
<dbReference type="GO" id="GO:1990862">
    <property type="term" value="C:nuclear membrane complex Bqt3-Bqt4"/>
    <property type="evidence" value="ECO:0000318"/>
    <property type="project" value="GO_Central"/>
</dbReference>
<dbReference type="EMBL" id="CH445369">
    <property type="protein sequence ID" value="EAT76270.1"/>
    <property type="molecule type" value="Genomic_DNA"/>
</dbReference>
<proteinExistence type="predicted"/>
<dbReference type="Proteomes" id="UP000001055">
    <property type="component" value="Unassembled WGS sequence"/>
</dbReference>
<dbReference type="InParanoid" id="Q0TVW9"/>
<evidence type="ECO:0000313" key="2">
    <source>
        <dbReference type="EMBL" id="EAT76270.1"/>
    </source>
</evidence>
<dbReference type="GeneID" id="5983338"/>
<dbReference type="GO" id="GO:0070197">
    <property type="term" value="P:meiotic attachment of telomere to nuclear envelope"/>
    <property type="evidence" value="ECO:0007669"/>
    <property type="project" value="InterPro"/>
</dbReference>
<protein>
    <submittedName>
        <fullName evidence="2">Uncharacterized protein</fullName>
    </submittedName>
</protein>
<dbReference type="PANTHER" id="PTHR38044:SF1">
    <property type="entry name" value="BOUQUET FORMATION PROTEIN 4"/>
    <property type="match status" value="1"/>
</dbReference>
<evidence type="ECO:0000256" key="1">
    <source>
        <dbReference type="SAM" id="MobiDB-lite"/>
    </source>
</evidence>
<dbReference type="InterPro" id="IPR037548">
    <property type="entry name" value="Bqt4"/>
</dbReference>
<dbReference type="RefSeq" id="XP_001806407.1">
    <property type="nucleotide sequence ID" value="XM_001806355.1"/>
</dbReference>
<accession>Q0TVW9</accession>
<feature type="region of interest" description="Disordered" evidence="1">
    <location>
        <begin position="245"/>
        <end position="278"/>
    </location>
</feature>